<reference evidence="4 5" key="1">
    <citation type="submission" date="2019-11" db="EMBL/GenBank/DDBJ databases">
        <authorList>
            <person name="Cao P."/>
        </authorList>
    </citation>
    <scope>NUCLEOTIDE SEQUENCE [LARGE SCALE GENOMIC DNA]</scope>
    <source>
        <strain evidence="4 5">NEAU-AAG5</strain>
    </source>
</reference>
<gene>
    <name evidence="4" type="ORF">GNZ18_10930</name>
</gene>
<keyword evidence="5" id="KW-1185">Reference proteome</keyword>
<feature type="binding site" evidence="3">
    <location>
        <position position="306"/>
    </location>
    <ligand>
        <name>Mg(2+)</name>
        <dbReference type="ChEBI" id="CHEBI:18420"/>
        <label>1</label>
    </ligand>
</feature>
<evidence type="ECO:0000256" key="3">
    <source>
        <dbReference type="PIRSR" id="PIRSR605502-1"/>
    </source>
</evidence>
<feature type="binding site" evidence="3">
    <location>
        <position position="63"/>
    </location>
    <ligand>
        <name>Mg(2+)</name>
        <dbReference type="ChEBI" id="CHEBI:18420"/>
        <label>1</label>
    </ligand>
</feature>
<keyword evidence="3" id="KW-0460">Magnesium</keyword>
<dbReference type="GO" id="GO:0016787">
    <property type="term" value="F:hydrolase activity"/>
    <property type="evidence" value="ECO:0007669"/>
    <property type="project" value="UniProtKB-KW"/>
</dbReference>
<dbReference type="Proteomes" id="UP000432015">
    <property type="component" value="Unassembled WGS sequence"/>
</dbReference>
<comment type="caution">
    <text evidence="4">The sequence shown here is derived from an EMBL/GenBank/DDBJ whole genome shotgun (WGS) entry which is preliminary data.</text>
</comment>
<comment type="cofactor">
    <cofactor evidence="3">
        <name>Mg(2+)</name>
        <dbReference type="ChEBI" id="CHEBI:18420"/>
    </cofactor>
    <text evidence="3">Binds 2 magnesium ions per subunit.</text>
</comment>
<dbReference type="InterPro" id="IPR050792">
    <property type="entry name" value="ADP-ribosylglycohydrolase"/>
</dbReference>
<feature type="binding site" evidence="3">
    <location>
        <position position="62"/>
    </location>
    <ligand>
        <name>Mg(2+)</name>
        <dbReference type="ChEBI" id="CHEBI:18420"/>
        <label>1</label>
    </ligand>
</feature>
<feature type="binding site" evidence="3">
    <location>
        <position position="309"/>
    </location>
    <ligand>
        <name>Mg(2+)</name>
        <dbReference type="ChEBI" id="CHEBI:18420"/>
        <label>1</label>
    </ligand>
</feature>
<name>A0A7K1KY29_9ACTN</name>
<protein>
    <submittedName>
        <fullName evidence="4">ADP-ribosylglycohydrolase family protein</fullName>
    </submittedName>
</protein>
<comment type="similarity">
    <text evidence="1">Belongs to the ADP-ribosylglycohydrolase family.</text>
</comment>
<organism evidence="4 5">
    <name type="scientific">Actinomadura litoris</name>
    <dbReference type="NCBI Taxonomy" id="2678616"/>
    <lineage>
        <taxon>Bacteria</taxon>
        <taxon>Bacillati</taxon>
        <taxon>Actinomycetota</taxon>
        <taxon>Actinomycetes</taxon>
        <taxon>Streptosporangiales</taxon>
        <taxon>Thermomonosporaceae</taxon>
        <taxon>Actinomadura</taxon>
    </lineage>
</organism>
<evidence type="ECO:0000256" key="1">
    <source>
        <dbReference type="ARBA" id="ARBA00010702"/>
    </source>
</evidence>
<evidence type="ECO:0000313" key="4">
    <source>
        <dbReference type="EMBL" id="MUN37110.1"/>
    </source>
</evidence>
<dbReference type="PANTHER" id="PTHR16222:SF24">
    <property type="entry name" value="ADP-RIBOSYLHYDROLASE ARH3"/>
    <property type="match status" value="1"/>
</dbReference>
<keyword evidence="3" id="KW-0479">Metal-binding</keyword>
<accession>A0A7K1KY29</accession>
<dbReference type="Gene3D" id="1.10.4080.10">
    <property type="entry name" value="ADP-ribosylation/Crystallin J1"/>
    <property type="match status" value="1"/>
</dbReference>
<feature type="binding site" evidence="3">
    <location>
        <position position="61"/>
    </location>
    <ligand>
        <name>Mg(2+)</name>
        <dbReference type="ChEBI" id="CHEBI:18420"/>
        <label>1</label>
    </ligand>
</feature>
<evidence type="ECO:0000256" key="2">
    <source>
        <dbReference type="ARBA" id="ARBA00022801"/>
    </source>
</evidence>
<dbReference type="GO" id="GO:0046872">
    <property type="term" value="F:metal ion binding"/>
    <property type="evidence" value="ECO:0007669"/>
    <property type="project" value="UniProtKB-KW"/>
</dbReference>
<dbReference type="EMBL" id="WOFH01000003">
    <property type="protein sequence ID" value="MUN37110.1"/>
    <property type="molecule type" value="Genomic_DNA"/>
</dbReference>
<dbReference type="InterPro" id="IPR036705">
    <property type="entry name" value="Ribosyl_crysJ1_sf"/>
</dbReference>
<dbReference type="PANTHER" id="PTHR16222">
    <property type="entry name" value="ADP-RIBOSYLGLYCOHYDROLASE"/>
    <property type="match status" value="1"/>
</dbReference>
<sequence length="367" mass="37926">MPDLSVYPAPDRVLGCLLGGGIGDALGAPLEGFTLDVIREKHGPDGPDDFVAERFGRGAITDDTQLTMFTAYALVQASARERAGGGARGVGTAAPGLLQAAYLTWFRGQGEEFPDQGVEGGGWLAGEPALMTRRGPGRSTLAALHRAAERRRPTVPLGTPREPNGDSKGCGGTMRAAPCGFGHADPADAFELGCRAAALTHGHPSGYLPAGVHAAMVSALLRGAELEESLHLAREQLKRHPGNRETLEALGHAASLRHEGPATPERLQTLGGGWTGDQAIAIAVYAALAPGDVESRLRLAVTHTGDSDSTGAICGNLLGARYGADAFPRRWRDGLEVGSALTRLAAACSAEFGPNPPADPGGHPIAQ</sequence>
<dbReference type="AlphaFoldDB" id="A0A7K1KY29"/>
<feature type="binding site" evidence="3">
    <location>
        <position position="308"/>
    </location>
    <ligand>
        <name>Mg(2+)</name>
        <dbReference type="ChEBI" id="CHEBI:18420"/>
        <label>1</label>
    </ligand>
</feature>
<dbReference type="RefSeq" id="WP_156216108.1">
    <property type="nucleotide sequence ID" value="NZ_WOFH01000003.1"/>
</dbReference>
<proteinExistence type="inferred from homology"/>
<dbReference type="InterPro" id="IPR005502">
    <property type="entry name" value="Ribosyl_crysJ1"/>
</dbReference>
<dbReference type="Pfam" id="PF03747">
    <property type="entry name" value="ADP_ribosyl_GH"/>
    <property type="match status" value="1"/>
</dbReference>
<dbReference type="SUPFAM" id="SSF101478">
    <property type="entry name" value="ADP-ribosylglycohydrolase"/>
    <property type="match status" value="1"/>
</dbReference>
<evidence type="ECO:0000313" key="5">
    <source>
        <dbReference type="Proteomes" id="UP000432015"/>
    </source>
</evidence>
<keyword evidence="2 4" id="KW-0378">Hydrolase</keyword>